<organism evidence="2 3">
    <name type="scientific">Puccinia sorghi</name>
    <dbReference type="NCBI Taxonomy" id="27349"/>
    <lineage>
        <taxon>Eukaryota</taxon>
        <taxon>Fungi</taxon>
        <taxon>Dikarya</taxon>
        <taxon>Basidiomycota</taxon>
        <taxon>Pucciniomycotina</taxon>
        <taxon>Pucciniomycetes</taxon>
        <taxon>Pucciniales</taxon>
        <taxon>Pucciniaceae</taxon>
        <taxon>Puccinia</taxon>
    </lineage>
</organism>
<reference evidence="2 3" key="1">
    <citation type="submission" date="2015-08" db="EMBL/GenBank/DDBJ databases">
        <title>Next Generation Sequencing and Analysis of the Genome of Puccinia sorghi L Schw, the Causal Agent of Maize Common Rust.</title>
        <authorList>
            <person name="Rochi L."/>
            <person name="Burguener G."/>
            <person name="Darino M."/>
            <person name="Turjanski A."/>
            <person name="Kreff E."/>
            <person name="Dieguez M.J."/>
            <person name="Sacco F."/>
        </authorList>
    </citation>
    <scope>NUCLEOTIDE SEQUENCE [LARGE SCALE GENOMIC DNA]</scope>
    <source>
        <strain evidence="2 3">RO10H11247</strain>
    </source>
</reference>
<keyword evidence="1" id="KW-1133">Transmembrane helix</keyword>
<accession>A0A0L6VA54</accession>
<sequence length="238" mass="27365">MENSIKITEYNLLSAPSECAPRLTHGSRFSSQVACCHQSTLMIGLRQAKFMFQRELAFQCQIFERTSPGGIKQNAPSATRFLTKQSCISSFCESKMPAQQSLQNQRLNIIEKFLSADDKQKKYPTSEIIRKYWHIHHTTYPHNNQLTLSLDWGEKKSGNSIYALMLLKGAKKKSFLMFLIWITSHILPIIVSWQSSFTQELSLHKRPRGMEWIWQVLGKLKAKTMSSGNSKRGKETVF</sequence>
<dbReference type="VEuPathDB" id="FungiDB:VP01_2119g1"/>
<keyword evidence="1" id="KW-0472">Membrane</keyword>
<dbReference type="Proteomes" id="UP000037035">
    <property type="component" value="Unassembled WGS sequence"/>
</dbReference>
<proteinExistence type="predicted"/>
<protein>
    <submittedName>
        <fullName evidence="2">Uncharacterized protein</fullName>
    </submittedName>
</protein>
<gene>
    <name evidence="2" type="ORF">VP01_2119g1</name>
</gene>
<keyword evidence="3" id="KW-1185">Reference proteome</keyword>
<name>A0A0L6VA54_9BASI</name>
<evidence type="ECO:0000256" key="1">
    <source>
        <dbReference type="SAM" id="Phobius"/>
    </source>
</evidence>
<dbReference type="AlphaFoldDB" id="A0A0L6VA54"/>
<dbReference type="EMBL" id="LAVV01006969">
    <property type="protein sequence ID" value="KNZ57594.1"/>
    <property type="molecule type" value="Genomic_DNA"/>
</dbReference>
<feature type="transmembrane region" description="Helical" evidence="1">
    <location>
        <begin position="175"/>
        <end position="193"/>
    </location>
</feature>
<comment type="caution">
    <text evidence="2">The sequence shown here is derived from an EMBL/GenBank/DDBJ whole genome shotgun (WGS) entry which is preliminary data.</text>
</comment>
<evidence type="ECO:0000313" key="2">
    <source>
        <dbReference type="EMBL" id="KNZ57594.1"/>
    </source>
</evidence>
<evidence type="ECO:0000313" key="3">
    <source>
        <dbReference type="Proteomes" id="UP000037035"/>
    </source>
</evidence>
<keyword evidence="1" id="KW-0812">Transmembrane</keyword>